<keyword evidence="3" id="KW-0328">Glycosyltransferase</keyword>
<evidence type="ECO:0000256" key="5">
    <source>
        <dbReference type="ARBA" id="ARBA00022692"/>
    </source>
</evidence>
<keyword evidence="6 8" id="KW-1133">Transmembrane helix</keyword>
<evidence type="ECO:0008006" key="11">
    <source>
        <dbReference type="Google" id="ProtNLM"/>
    </source>
</evidence>
<dbReference type="RefSeq" id="WP_380668983.1">
    <property type="nucleotide sequence ID" value="NZ_JBHTCJ010000007.1"/>
</dbReference>
<dbReference type="PANTHER" id="PTHR33908">
    <property type="entry name" value="MANNOSYLTRANSFERASE YKCB-RELATED"/>
    <property type="match status" value="1"/>
</dbReference>
<keyword evidence="4" id="KW-0808">Transferase</keyword>
<dbReference type="EMBL" id="JBHTCJ010000007">
    <property type="protein sequence ID" value="MFC7342764.1"/>
    <property type="molecule type" value="Genomic_DNA"/>
</dbReference>
<sequence length="699" mass="74552">MAVELEMTAAESDREPEGPRRRTDVVAWLVAAAALLGGACFALINAHYNGGRLITPLDDAYIHLQYGAQLGRGEFLRFHDGDPISTGASSLLYIVALGAMHFLGAQGGLLLPAAVLLGVICHALTAVLVVRLGRRLSGPAAGAWAGALVALSGPLLWSSTTGMEVSLASLLLATTLLVYLRETERGVFALTPVLMTLAALCRLEALAFFLLLPPLMIWRGWRRPGERLARIGLAAWSLLPFLVVGAQLLFYKLATGSASPNGSQAKSHLSAPNSNLDGFAGATADNFAALLDILTGISRQDFVFPGALLLAGIGVVALVGRAGAHRDAGLVIGVGTVLALGAISTMATALWQQGRYLHPFLPLFLLTVVLGAGAAAGWLRLPARAVTGLLVVAALFTAVALPMWAHVAVQDSASIRERLVKIATWAKGHLPPDARLGVHDVGAAAYLGGHETVDLVGLTTNGLAEPAINGMGSLYEALREMPPDQRPDYIAAYNSMPNGVDLAALADGSIYAEPVLTTPLMTVWRCDWSLLGSGDRPSIPVQGRIRDHVDIGSMASERAHEHVVRPARSDFQPMTELRTVPVDGRRLVDSARHVWGEQEFTLHHLTPGEPVRLIARHDSRDPVPGRYTGMRQVRVFAGEQEIGKHRLEPDPAGWAESVIEIPAEAVTGFELTVRLAATQEFVGPYPDYKSFGFWAVQRP</sequence>
<evidence type="ECO:0000256" key="7">
    <source>
        <dbReference type="ARBA" id="ARBA00023136"/>
    </source>
</evidence>
<keyword evidence="10" id="KW-1185">Reference proteome</keyword>
<evidence type="ECO:0000313" key="9">
    <source>
        <dbReference type="EMBL" id="MFC7342764.1"/>
    </source>
</evidence>
<feature type="transmembrane region" description="Helical" evidence="8">
    <location>
        <begin position="84"/>
        <end position="103"/>
    </location>
</feature>
<feature type="transmembrane region" description="Helical" evidence="8">
    <location>
        <begin position="302"/>
        <end position="324"/>
    </location>
</feature>
<protein>
    <recommendedName>
        <fullName evidence="11">Glycosyltransferase RgtA/B/C/D-like domain-containing protein</fullName>
    </recommendedName>
</protein>
<evidence type="ECO:0000313" key="10">
    <source>
        <dbReference type="Proteomes" id="UP001596504"/>
    </source>
</evidence>
<proteinExistence type="predicted"/>
<feature type="transmembrane region" description="Helical" evidence="8">
    <location>
        <begin position="360"/>
        <end position="379"/>
    </location>
</feature>
<evidence type="ECO:0000256" key="3">
    <source>
        <dbReference type="ARBA" id="ARBA00022676"/>
    </source>
</evidence>
<evidence type="ECO:0000256" key="8">
    <source>
        <dbReference type="SAM" id="Phobius"/>
    </source>
</evidence>
<dbReference type="PANTHER" id="PTHR33908:SF11">
    <property type="entry name" value="MEMBRANE PROTEIN"/>
    <property type="match status" value="1"/>
</dbReference>
<feature type="transmembrane region" description="Helical" evidence="8">
    <location>
        <begin position="109"/>
        <end position="129"/>
    </location>
</feature>
<reference evidence="10" key="1">
    <citation type="journal article" date="2019" name="Int. J. Syst. Evol. Microbiol.">
        <title>The Global Catalogue of Microorganisms (GCM) 10K type strain sequencing project: providing services to taxonomists for standard genome sequencing and annotation.</title>
        <authorList>
            <consortium name="The Broad Institute Genomics Platform"/>
            <consortium name="The Broad Institute Genome Sequencing Center for Infectious Disease"/>
            <person name="Wu L."/>
            <person name="Ma J."/>
        </authorList>
    </citation>
    <scope>NUCLEOTIDE SEQUENCE [LARGE SCALE GENOMIC DNA]</scope>
    <source>
        <strain evidence="10">WLHS5</strain>
    </source>
</reference>
<keyword evidence="7 8" id="KW-0472">Membrane</keyword>
<accession>A0ABW2LJR1</accession>
<feature type="transmembrane region" description="Helical" evidence="8">
    <location>
        <begin position="25"/>
        <end position="44"/>
    </location>
</feature>
<feature type="transmembrane region" description="Helical" evidence="8">
    <location>
        <begin position="187"/>
        <end position="211"/>
    </location>
</feature>
<gene>
    <name evidence="9" type="ORF">ACFQRI_15275</name>
</gene>
<keyword evidence="2" id="KW-1003">Cell membrane</keyword>
<evidence type="ECO:0000256" key="2">
    <source>
        <dbReference type="ARBA" id="ARBA00022475"/>
    </source>
</evidence>
<comment type="caution">
    <text evidence="9">The sequence shown here is derived from an EMBL/GenBank/DDBJ whole genome shotgun (WGS) entry which is preliminary data.</text>
</comment>
<dbReference type="InterPro" id="IPR050297">
    <property type="entry name" value="LipidA_mod_glycosyltrf_83"/>
</dbReference>
<evidence type="ECO:0000256" key="4">
    <source>
        <dbReference type="ARBA" id="ARBA00022679"/>
    </source>
</evidence>
<keyword evidence="5 8" id="KW-0812">Transmembrane</keyword>
<dbReference type="Proteomes" id="UP001596504">
    <property type="component" value="Unassembled WGS sequence"/>
</dbReference>
<feature type="transmembrane region" description="Helical" evidence="8">
    <location>
        <begin position="330"/>
        <end position="351"/>
    </location>
</feature>
<feature type="transmembrane region" description="Helical" evidence="8">
    <location>
        <begin position="163"/>
        <end position="180"/>
    </location>
</feature>
<name>A0ABW2LJR1_9PSEU</name>
<evidence type="ECO:0000256" key="6">
    <source>
        <dbReference type="ARBA" id="ARBA00022989"/>
    </source>
</evidence>
<feature type="transmembrane region" description="Helical" evidence="8">
    <location>
        <begin position="136"/>
        <end position="157"/>
    </location>
</feature>
<feature type="transmembrane region" description="Helical" evidence="8">
    <location>
        <begin position="385"/>
        <end position="409"/>
    </location>
</feature>
<comment type="subcellular location">
    <subcellularLocation>
        <location evidence="1">Cell membrane</location>
        <topology evidence="1">Multi-pass membrane protein</topology>
    </subcellularLocation>
</comment>
<organism evidence="9 10">
    <name type="scientific">Saccharopolyspora griseoalba</name>
    <dbReference type="NCBI Taxonomy" id="1431848"/>
    <lineage>
        <taxon>Bacteria</taxon>
        <taxon>Bacillati</taxon>
        <taxon>Actinomycetota</taxon>
        <taxon>Actinomycetes</taxon>
        <taxon>Pseudonocardiales</taxon>
        <taxon>Pseudonocardiaceae</taxon>
        <taxon>Saccharopolyspora</taxon>
    </lineage>
</organism>
<feature type="transmembrane region" description="Helical" evidence="8">
    <location>
        <begin position="231"/>
        <end position="251"/>
    </location>
</feature>
<evidence type="ECO:0000256" key="1">
    <source>
        <dbReference type="ARBA" id="ARBA00004651"/>
    </source>
</evidence>